<dbReference type="InterPro" id="IPR004883">
    <property type="entry name" value="LOB"/>
</dbReference>
<sequence>MSCNGCRVLRKGCSDNCVLRDCLVGIESPQAQAHATVFVAKFFGRAAFMSFVSAVPAHQRPALFRSLLYEAVGRTINPVNGAVGLLWAGNWHLCQLGVQRVLCGEALTPLPDVSGRTSVTTAAEDDGFGPILDFSRQRDNMMVGSGPRNLKRKVPSYDLVLKNTNVQAHDHDQYCLRGSGSTEREVVVDGGGGRIYEGRAGTPSEGSETSSLGSSDALCGGAERKLLRLFF</sequence>
<dbReference type="GO" id="GO:0010468">
    <property type="term" value="P:regulation of gene expression"/>
    <property type="evidence" value="ECO:0007669"/>
    <property type="project" value="TreeGrafter"/>
</dbReference>
<evidence type="ECO:0000313" key="4">
    <source>
        <dbReference type="EMBL" id="KAK4258830.1"/>
    </source>
</evidence>
<accession>A0AAE1JWF8</accession>
<dbReference type="PANTHER" id="PTHR31304:SF25">
    <property type="entry name" value="LOB DOMAIN PROTEIN"/>
    <property type="match status" value="1"/>
</dbReference>
<dbReference type="Pfam" id="PF03195">
    <property type="entry name" value="LOB"/>
    <property type="match status" value="1"/>
</dbReference>
<feature type="compositionally biased region" description="Low complexity" evidence="2">
    <location>
        <begin position="198"/>
        <end position="215"/>
    </location>
</feature>
<dbReference type="Proteomes" id="UP001293593">
    <property type="component" value="Unassembled WGS sequence"/>
</dbReference>
<reference evidence="4" key="1">
    <citation type="submission" date="2023-10" db="EMBL/GenBank/DDBJ databases">
        <title>Chromosome-level genome of the transformable northern wattle, Acacia crassicarpa.</title>
        <authorList>
            <person name="Massaro I."/>
            <person name="Sinha N.R."/>
            <person name="Poethig S."/>
            <person name="Leichty A.R."/>
        </authorList>
    </citation>
    <scope>NUCLEOTIDE SEQUENCE</scope>
    <source>
        <strain evidence="4">Acra3RX</strain>
        <tissue evidence="4">Leaf</tissue>
    </source>
</reference>
<keyword evidence="5" id="KW-1185">Reference proteome</keyword>
<feature type="domain" description="LOB" evidence="3">
    <location>
        <begin position="1"/>
        <end position="107"/>
    </location>
</feature>
<comment type="caution">
    <text evidence="4">The sequence shown here is derived from an EMBL/GenBank/DDBJ whole genome shotgun (WGS) entry which is preliminary data.</text>
</comment>
<gene>
    <name evidence="4" type="ORF">QN277_005232</name>
</gene>
<comment type="similarity">
    <text evidence="1">Belongs to the LOB domain-containing protein family.</text>
</comment>
<dbReference type="AlphaFoldDB" id="A0AAE1JWF8"/>
<evidence type="ECO:0000256" key="1">
    <source>
        <dbReference type="ARBA" id="ARBA00005474"/>
    </source>
</evidence>
<feature type="region of interest" description="Disordered" evidence="2">
    <location>
        <begin position="192"/>
        <end position="216"/>
    </location>
</feature>
<organism evidence="4 5">
    <name type="scientific">Acacia crassicarpa</name>
    <name type="common">northern wattle</name>
    <dbReference type="NCBI Taxonomy" id="499986"/>
    <lineage>
        <taxon>Eukaryota</taxon>
        <taxon>Viridiplantae</taxon>
        <taxon>Streptophyta</taxon>
        <taxon>Embryophyta</taxon>
        <taxon>Tracheophyta</taxon>
        <taxon>Spermatophyta</taxon>
        <taxon>Magnoliopsida</taxon>
        <taxon>eudicotyledons</taxon>
        <taxon>Gunneridae</taxon>
        <taxon>Pentapetalae</taxon>
        <taxon>rosids</taxon>
        <taxon>fabids</taxon>
        <taxon>Fabales</taxon>
        <taxon>Fabaceae</taxon>
        <taxon>Caesalpinioideae</taxon>
        <taxon>mimosoid clade</taxon>
        <taxon>Acacieae</taxon>
        <taxon>Acacia</taxon>
    </lineage>
</organism>
<protein>
    <recommendedName>
        <fullName evidence="3">LOB domain-containing protein</fullName>
    </recommendedName>
</protein>
<dbReference type="PANTHER" id="PTHR31304">
    <property type="entry name" value="LOB DOMAIN-CONTAINING PROTEIN 38"/>
    <property type="match status" value="1"/>
</dbReference>
<evidence type="ECO:0000313" key="5">
    <source>
        <dbReference type="Proteomes" id="UP001293593"/>
    </source>
</evidence>
<evidence type="ECO:0000256" key="2">
    <source>
        <dbReference type="SAM" id="MobiDB-lite"/>
    </source>
</evidence>
<evidence type="ECO:0000259" key="3">
    <source>
        <dbReference type="PROSITE" id="PS50891"/>
    </source>
</evidence>
<dbReference type="PROSITE" id="PS50891">
    <property type="entry name" value="LOB"/>
    <property type="match status" value="1"/>
</dbReference>
<proteinExistence type="inferred from homology"/>
<name>A0AAE1JWF8_9FABA</name>
<dbReference type="EMBL" id="JAWXYG010000011">
    <property type="protein sequence ID" value="KAK4258830.1"/>
    <property type="molecule type" value="Genomic_DNA"/>
</dbReference>